<dbReference type="STRING" id="698762.SAMN00808754_2400"/>
<accession>A0A1W1W098</accession>
<keyword evidence="1" id="KW-0472">Membrane</keyword>
<dbReference type="AlphaFoldDB" id="A0A1W1W098"/>
<evidence type="ECO:0000256" key="1">
    <source>
        <dbReference type="SAM" id="Phobius"/>
    </source>
</evidence>
<name>A0A1W1W098_9FIRM</name>
<evidence type="ECO:0000313" key="2">
    <source>
        <dbReference type="EMBL" id="SMB98544.1"/>
    </source>
</evidence>
<dbReference type="RefSeq" id="WP_084665936.1">
    <property type="nucleotide sequence ID" value="NZ_LT838272.1"/>
</dbReference>
<dbReference type="Proteomes" id="UP000192569">
    <property type="component" value="Chromosome I"/>
</dbReference>
<dbReference type="EMBL" id="LT838272">
    <property type="protein sequence ID" value="SMB98544.1"/>
    <property type="molecule type" value="Genomic_DNA"/>
</dbReference>
<keyword evidence="1" id="KW-1133">Transmembrane helix</keyword>
<evidence type="ECO:0000313" key="3">
    <source>
        <dbReference type="Proteomes" id="UP000192569"/>
    </source>
</evidence>
<sequence length="82" mass="9478">MLVVTITNWRRKLVWVLAGLLVISVIFLGEIFSRQAARDNLPPVSTKEKVFTSQGQERSSFWEGLLVKLKEYYQGQQPRQTP</sequence>
<keyword evidence="1" id="KW-0812">Transmembrane</keyword>
<organism evidence="2 3">
    <name type="scientific">Thermanaeromonas toyohensis ToBE</name>
    <dbReference type="NCBI Taxonomy" id="698762"/>
    <lineage>
        <taxon>Bacteria</taxon>
        <taxon>Bacillati</taxon>
        <taxon>Bacillota</taxon>
        <taxon>Clostridia</taxon>
        <taxon>Neomoorellales</taxon>
        <taxon>Neomoorellaceae</taxon>
        <taxon>Thermanaeromonas</taxon>
    </lineage>
</organism>
<reference evidence="2 3" key="1">
    <citation type="submission" date="2017-04" db="EMBL/GenBank/DDBJ databases">
        <authorList>
            <person name="Afonso C.L."/>
            <person name="Miller P.J."/>
            <person name="Scott M.A."/>
            <person name="Spackman E."/>
            <person name="Goraichik I."/>
            <person name="Dimitrov K.M."/>
            <person name="Suarez D.L."/>
            <person name="Swayne D.E."/>
        </authorList>
    </citation>
    <scope>NUCLEOTIDE SEQUENCE [LARGE SCALE GENOMIC DNA]</scope>
    <source>
        <strain evidence="2 3">ToBE</strain>
    </source>
</reference>
<protein>
    <submittedName>
        <fullName evidence="2">Uncharacterized protein</fullName>
    </submittedName>
</protein>
<keyword evidence="3" id="KW-1185">Reference proteome</keyword>
<proteinExistence type="predicted"/>
<gene>
    <name evidence="2" type="ORF">SAMN00808754_2400</name>
</gene>
<feature type="transmembrane region" description="Helical" evidence="1">
    <location>
        <begin position="12"/>
        <end position="32"/>
    </location>
</feature>